<protein>
    <submittedName>
        <fullName evidence="1">Uncharacterized protein</fullName>
    </submittedName>
</protein>
<organism evidence="1 2">
    <name type="scientific">Legionella maioricensis</name>
    <dbReference type="NCBI Taxonomy" id="2896528"/>
    <lineage>
        <taxon>Bacteria</taxon>
        <taxon>Pseudomonadati</taxon>
        <taxon>Pseudomonadota</taxon>
        <taxon>Gammaproteobacteria</taxon>
        <taxon>Legionellales</taxon>
        <taxon>Legionellaceae</taxon>
        <taxon>Legionella</taxon>
    </lineage>
</organism>
<dbReference type="EMBL" id="JAJKBJ010000006">
    <property type="protein sequence ID" value="MCL9683793.1"/>
    <property type="molecule type" value="Genomic_DNA"/>
</dbReference>
<reference evidence="1" key="1">
    <citation type="submission" date="2021-11" db="EMBL/GenBank/DDBJ databases">
        <title>Legionella maioricencis sp. nov., a new species isolated from hot water samples in Mallorca.</title>
        <authorList>
            <person name="Crespi S."/>
            <person name="Drasar V."/>
            <person name="Salva-Serra F."/>
            <person name="Jaen-Luchoro D."/>
            <person name="Pineiro-Iglesias B."/>
            <person name="Aliaga F."/>
            <person name="Fernandez-Juarez V."/>
            <person name="Coll G."/>
            <person name="Moore E.R.B."/>
            <person name="Bennasar-Figueras A."/>
        </authorList>
    </citation>
    <scope>NUCLEOTIDE SEQUENCE</scope>
    <source>
        <strain evidence="1">HCPI-6</strain>
    </source>
</reference>
<dbReference type="Proteomes" id="UP001139721">
    <property type="component" value="Unassembled WGS sequence"/>
</dbReference>
<comment type="caution">
    <text evidence="1">The sequence shown here is derived from an EMBL/GenBank/DDBJ whole genome shotgun (WGS) entry which is preliminary data.</text>
</comment>
<dbReference type="RefSeq" id="WP_250420847.1">
    <property type="nucleotide sequence ID" value="NZ_JAJKBJ010000006.1"/>
</dbReference>
<gene>
    <name evidence="1" type="ORF">LOX96_06785</name>
</gene>
<evidence type="ECO:0000313" key="1">
    <source>
        <dbReference type="EMBL" id="MCL9683793.1"/>
    </source>
</evidence>
<evidence type="ECO:0000313" key="2">
    <source>
        <dbReference type="Proteomes" id="UP001139721"/>
    </source>
</evidence>
<name>A0A9X2D048_9GAMM</name>
<keyword evidence="2" id="KW-1185">Reference proteome</keyword>
<sequence>MNKHRVTAINSYWIDKQQTNIPEQLIKKLYQFLTSYYHLPNQEKFNRLILRMEENGELIIHHGINQEIAGFCRTLRQSIIVGKKQVITYSALIYLNPQYHVCPTVGSAGLTEAIKYKLAHPQEELIYVAFADSPLTYEFLYNLSDSIYPKPLQRVPDQIITVINALKKQSGLISTCNHPMVVNSLMLPAKNKILPLQDEGNETNEFYVSANPDYLQGNSLLVYIPLHLANISYGLNHQDTTYIQRAKSLPNQKYQSSGLHPS</sequence>
<proteinExistence type="predicted"/>
<dbReference type="AlphaFoldDB" id="A0A9X2D048"/>
<accession>A0A9X2D048</accession>